<sequence length="216" mass="25061">MANKNNARRSTEILSLIIVFLWLGNSCGSNKKPPLSKIYTDVIWRLDSLKTPDNYDSNEMLPLSEVRKSFNIKGGKLFNKENNTIVSNISLLLRINKNLTGMDVKIKNGLPYEAYCDFSNGIMCRKDIFYDSKGNIVFYSVENYTVIFKKGCGYWKDFYNEGHLKEEGEVKNNYKVGQWKYYNKNGEIDSLKVYSVKDSVDVRFPHCIFNKKEPCY</sequence>
<reference evidence="1 2" key="1">
    <citation type="submission" date="2019-01" db="EMBL/GenBank/DDBJ databases">
        <title>Whole Genome of Ornithobacterium rhinotracheale FARPER-174b.</title>
        <authorList>
            <person name="Tataje-Lavanda L.A."/>
            <person name="Montalvan A."/>
            <person name="Montesinos R."/>
            <person name="Zimic M."/>
            <person name="Fernandez-Sanchez M."/>
            <person name="Fernandez-Diaz M."/>
        </authorList>
    </citation>
    <scope>NUCLEOTIDE SEQUENCE [LARGE SCALE GENOMIC DNA]</scope>
    <source>
        <strain evidence="1 2">FARPER-174b</strain>
    </source>
</reference>
<evidence type="ECO:0000313" key="2">
    <source>
        <dbReference type="Proteomes" id="UP000287701"/>
    </source>
</evidence>
<name>A0A3R5UTM6_ORNRH</name>
<dbReference type="RefSeq" id="WP_128500729.1">
    <property type="nucleotide sequence ID" value="NZ_CP035107.1"/>
</dbReference>
<dbReference type="OrthoDB" id="7342920at2"/>
<dbReference type="EMBL" id="CP035107">
    <property type="protein sequence ID" value="QAR30227.1"/>
    <property type="molecule type" value="Genomic_DNA"/>
</dbReference>
<gene>
    <name evidence="1" type="ORF">EQP59_02075</name>
</gene>
<dbReference type="Proteomes" id="UP000287701">
    <property type="component" value="Chromosome"/>
</dbReference>
<organism evidence="1 2">
    <name type="scientific">Ornithobacterium rhinotracheale</name>
    <dbReference type="NCBI Taxonomy" id="28251"/>
    <lineage>
        <taxon>Bacteria</taxon>
        <taxon>Pseudomonadati</taxon>
        <taxon>Bacteroidota</taxon>
        <taxon>Flavobacteriia</taxon>
        <taxon>Flavobacteriales</taxon>
        <taxon>Weeksellaceae</taxon>
        <taxon>Ornithobacterium</taxon>
    </lineage>
</organism>
<protein>
    <recommendedName>
        <fullName evidence="3">MORN repeat protein</fullName>
    </recommendedName>
</protein>
<accession>A0A3R5UTM6</accession>
<dbReference type="Gene3D" id="3.90.930.1">
    <property type="match status" value="1"/>
</dbReference>
<proteinExistence type="predicted"/>
<evidence type="ECO:0008006" key="3">
    <source>
        <dbReference type="Google" id="ProtNLM"/>
    </source>
</evidence>
<dbReference type="AlphaFoldDB" id="A0A3R5UTM6"/>
<evidence type="ECO:0000313" key="1">
    <source>
        <dbReference type="EMBL" id="QAR30227.1"/>
    </source>
</evidence>